<sequence>MVIGILIALQINNWNNEAANKRDEQNIVKNLNLEFKKNRKNLQESIKHHKQILSCATDVMNLIGEPKEVLNKHNLDSLLERTLDYRSYKPSQAVVLDVISSGKLNLISSDSLRLLIFDWSSNLEKNEENYLTLDESNQDLVLTYLIKNASMKNIDNYGILQWNKKTKLYHDNYNMSQDIEFENVMDNHSWSILNYIMALENLENTMTRIIEETNKNF</sequence>
<name>A0A917GTP6_9FLAO</name>
<dbReference type="AlphaFoldDB" id="A0A917GTP6"/>
<dbReference type="Proteomes" id="UP000625976">
    <property type="component" value="Unassembled WGS sequence"/>
</dbReference>
<evidence type="ECO:0000313" key="1">
    <source>
        <dbReference type="EMBL" id="GGG57072.1"/>
    </source>
</evidence>
<proteinExistence type="predicted"/>
<dbReference type="Pfam" id="PF19578">
    <property type="entry name" value="DUF6090"/>
    <property type="match status" value="1"/>
</dbReference>
<organism evidence="1 2">
    <name type="scientific">Bizionia arctica</name>
    <dbReference type="NCBI Taxonomy" id="1495645"/>
    <lineage>
        <taxon>Bacteria</taxon>
        <taxon>Pseudomonadati</taxon>
        <taxon>Bacteroidota</taxon>
        <taxon>Flavobacteriia</taxon>
        <taxon>Flavobacteriales</taxon>
        <taxon>Flavobacteriaceae</taxon>
        <taxon>Bizionia</taxon>
    </lineage>
</organism>
<comment type="caution">
    <text evidence="1">The sequence shown here is derived from an EMBL/GenBank/DDBJ whole genome shotgun (WGS) entry which is preliminary data.</text>
</comment>
<dbReference type="InterPro" id="IPR045749">
    <property type="entry name" value="DUF6090"/>
</dbReference>
<accession>A0A917GTP6</accession>
<keyword evidence="2" id="KW-1185">Reference proteome</keyword>
<dbReference type="EMBL" id="BMFQ01000004">
    <property type="protein sequence ID" value="GGG57072.1"/>
    <property type="molecule type" value="Genomic_DNA"/>
</dbReference>
<reference evidence="1" key="1">
    <citation type="journal article" date="2014" name="Int. J. Syst. Evol. Microbiol.">
        <title>Complete genome sequence of Corynebacterium casei LMG S-19264T (=DSM 44701T), isolated from a smear-ripened cheese.</title>
        <authorList>
            <consortium name="US DOE Joint Genome Institute (JGI-PGF)"/>
            <person name="Walter F."/>
            <person name="Albersmeier A."/>
            <person name="Kalinowski J."/>
            <person name="Ruckert C."/>
        </authorList>
    </citation>
    <scope>NUCLEOTIDE SEQUENCE</scope>
    <source>
        <strain evidence="1">CGMCC 1.12751</strain>
    </source>
</reference>
<evidence type="ECO:0000313" key="2">
    <source>
        <dbReference type="Proteomes" id="UP000625976"/>
    </source>
</evidence>
<gene>
    <name evidence="1" type="ORF">GCM10010976_29880</name>
</gene>
<reference evidence="1" key="2">
    <citation type="submission" date="2020-09" db="EMBL/GenBank/DDBJ databases">
        <authorList>
            <person name="Sun Q."/>
            <person name="Zhou Y."/>
        </authorList>
    </citation>
    <scope>NUCLEOTIDE SEQUENCE</scope>
    <source>
        <strain evidence="1">CGMCC 1.12751</strain>
    </source>
</reference>
<protein>
    <submittedName>
        <fullName evidence="1">Uncharacterized protein</fullName>
    </submittedName>
</protein>